<name>A0AAV7LAZ0_PLEWA</name>
<gene>
    <name evidence="2" type="ORF">NDU88_000724</name>
</gene>
<comment type="caution">
    <text evidence="2">The sequence shown here is derived from an EMBL/GenBank/DDBJ whole genome shotgun (WGS) entry which is preliminary data.</text>
</comment>
<sequence>MASPACAGCRAGGRTWRPAADPGGVWPGTELHLGATRLSGRACGPATTLVPAALPQRRHCWARDFSGAWRLRRARKRPGRRQAVVVKPLRGTLRFVVAHPWFLGRNRPENSGGPPKPLTEDTRQCPVEGGEGCGRRGLRRVKERRSSGWEVWAERACEDWLVLWGPAI</sequence>
<organism evidence="2 3">
    <name type="scientific">Pleurodeles waltl</name>
    <name type="common">Iberian ribbed newt</name>
    <dbReference type="NCBI Taxonomy" id="8319"/>
    <lineage>
        <taxon>Eukaryota</taxon>
        <taxon>Metazoa</taxon>
        <taxon>Chordata</taxon>
        <taxon>Craniata</taxon>
        <taxon>Vertebrata</taxon>
        <taxon>Euteleostomi</taxon>
        <taxon>Amphibia</taxon>
        <taxon>Batrachia</taxon>
        <taxon>Caudata</taxon>
        <taxon>Salamandroidea</taxon>
        <taxon>Salamandridae</taxon>
        <taxon>Pleurodelinae</taxon>
        <taxon>Pleurodeles</taxon>
    </lineage>
</organism>
<protein>
    <submittedName>
        <fullName evidence="2">Uncharacterized protein</fullName>
    </submittedName>
</protein>
<proteinExistence type="predicted"/>
<dbReference type="AlphaFoldDB" id="A0AAV7LAZ0"/>
<reference evidence="2" key="1">
    <citation type="journal article" date="2022" name="bioRxiv">
        <title>Sequencing and chromosome-scale assembly of the giantPleurodeles waltlgenome.</title>
        <authorList>
            <person name="Brown T."/>
            <person name="Elewa A."/>
            <person name="Iarovenko S."/>
            <person name="Subramanian E."/>
            <person name="Araus A.J."/>
            <person name="Petzold A."/>
            <person name="Susuki M."/>
            <person name="Suzuki K.-i.T."/>
            <person name="Hayashi T."/>
            <person name="Toyoda A."/>
            <person name="Oliveira C."/>
            <person name="Osipova E."/>
            <person name="Leigh N.D."/>
            <person name="Simon A."/>
            <person name="Yun M.H."/>
        </authorList>
    </citation>
    <scope>NUCLEOTIDE SEQUENCE</scope>
    <source>
        <strain evidence="2">20211129_DDA</strain>
        <tissue evidence="2">Liver</tissue>
    </source>
</reference>
<evidence type="ECO:0000313" key="2">
    <source>
        <dbReference type="EMBL" id="KAJ1087557.1"/>
    </source>
</evidence>
<evidence type="ECO:0000313" key="3">
    <source>
        <dbReference type="Proteomes" id="UP001066276"/>
    </source>
</evidence>
<dbReference type="EMBL" id="JANPWB010000015">
    <property type="protein sequence ID" value="KAJ1087557.1"/>
    <property type="molecule type" value="Genomic_DNA"/>
</dbReference>
<keyword evidence="3" id="KW-1185">Reference proteome</keyword>
<feature type="region of interest" description="Disordered" evidence="1">
    <location>
        <begin position="106"/>
        <end position="129"/>
    </location>
</feature>
<evidence type="ECO:0000256" key="1">
    <source>
        <dbReference type="SAM" id="MobiDB-lite"/>
    </source>
</evidence>
<dbReference type="Proteomes" id="UP001066276">
    <property type="component" value="Chromosome 11"/>
</dbReference>
<accession>A0AAV7LAZ0</accession>